<organism evidence="1">
    <name type="scientific">marine sediment metagenome</name>
    <dbReference type="NCBI Taxonomy" id="412755"/>
    <lineage>
        <taxon>unclassified sequences</taxon>
        <taxon>metagenomes</taxon>
        <taxon>ecological metagenomes</taxon>
    </lineage>
</organism>
<accession>X1THC0</accession>
<name>X1THC0_9ZZZZ</name>
<comment type="caution">
    <text evidence="1">The sequence shown here is derived from an EMBL/GenBank/DDBJ whole genome shotgun (WGS) entry which is preliminary data.</text>
</comment>
<gene>
    <name evidence="1" type="ORF">S12H4_48507</name>
</gene>
<proteinExistence type="predicted"/>
<sequence length="106" mass="12047">MEGARLGEFAAVAEQIRQDVKRKLDEFIQTEQNRPYTDYLYYYVPENIISGQQQMPILRSPLAGRLEHGLAYGYFQIEPDGSVTTPLNNDIEQSGRGFNDGLYAKA</sequence>
<dbReference type="EMBL" id="BARW01030323">
    <property type="protein sequence ID" value="GAJ04718.1"/>
    <property type="molecule type" value="Genomic_DNA"/>
</dbReference>
<dbReference type="AlphaFoldDB" id="X1THC0"/>
<reference evidence="1" key="1">
    <citation type="journal article" date="2014" name="Front. Microbiol.">
        <title>High frequency of phylogenetically diverse reductive dehalogenase-homologous genes in deep subseafloor sedimentary metagenomes.</title>
        <authorList>
            <person name="Kawai M."/>
            <person name="Futagami T."/>
            <person name="Toyoda A."/>
            <person name="Takaki Y."/>
            <person name="Nishi S."/>
            <person name="Hori S."/>
            <person name="Arai W."/>
            <person name="Tsubouchi T."/>
            <person name="Morono Y."/>
            <person name="Uchiyama I."/>
            <person name="Ito T."/>
            <person name="Fujiyama A."/>
            <person name="Inagaki F."/>
            <person name="Takami H."/>
        </authorList>
    </citation>
    <scope>NUCLEOTIDE SEQUENCE</scope>
    <source>
        <strain evidence="1">Expedition CK06-06</strain>
    </source>
</reference>
<feature type="non-terminal residue" evidence="1">
    <location>
        <position position="106"/>
    </location>
</feature>
<protein>
    <submittedName>
        <fullName evidence="1">Uncharacterized protein</fullName>
    </submittedName>
</protein>
<evidence type="ECO:0000313" key="1">
    <source>
        <dbReference type="EMBL" id="GAJ04718.1"/>
    </source>
</evidence>